<dbReference type="Proteomes" id="UP000286134">
    <property type="component" value="Unassembled WGS sequence"/>
</dbReference>
<accession>A0A420I8P4</accession>
<keyword evidence="2" id="KW-1185">Reference proteome</keyword>
<reference evidence="1 2" key="1">
    <citation type="journal article" date="2018" name="BMC Genomics">
        <title>Comparative genome analyses reveal sequence features reflecting distinct modes of host-adaptation between dicot and monocot powdery mildew.</title>
        <authorList>
            <person name="Wu Y."/>
            <person name="Ma X."/>
            <person name="Pan Z."/>
            <person name="Kale S.D."/>
            <person name="Song Y."/>
            <person name="King H."/>
            <person name="Zhang Q."/>
            <person name="Presley C."/>
            <person name="Deng X."/>
            <person name="Wei C.I."/>
            <person name="Xiao S."/>
        </authorList>
    </citation>
    <scope>NUCLEOTIDE SEQUENCE [LARGE SCALE GENOMIC DNA]</scope>
    <source>
        <strain evidence="1">UMSG2</strain>
    </source>
</reference>
<sequence>SGSIEFDKNRIGGALNHKLKNLPSGIPVQGAL</sequence>
<organism evidence="1 2">
    <name type="scientific">Erysiphe neolycopersici</name>
    <dbReference type="NCBI Taxonomy" id="212602"/>
    <lineage>
        <taxon>Eukaryota</taxon>
        <taxon>Fungi</taxon>
        <taxon>Dikarya</taxon>
        <taxon>Ascomycota</taxon>
        <taxon>Pezizomycotina</taxon>
        <taxon>Leotiomycetes</taxon>
        <taxon>Erysiphales</taxon>
        <taxon>Erysiphaceae</taxon>
        <taxon>Erysiphe</taxon>
    </lineage>
</organism>
<feature type="non-terminal residue" evidence="1">
    <location>
        <position position="1"/>
    </location>
</feature>
<name>A0A420I8P4_9PEZI</name>
<dbReference type="EMBL" id="MCFK01000011">
    <property type="protein sequence ID" value="RKF66016.1"/>
    <property type="molecule type" value="Genomic_DNA"/>
</dbReference>
<dbReference type="AlphaFoldDB" id="A0A420I8P4"/>
<evidence type="ECO:0000313" key="2">
    <source>
        <dbReference type="Proteomes" id="UP000286134"/>
    </source>
</evidence>
<comment type="caution">
    <text evidence="1">The sequence shown here is derived from an EMBL/GenBank/DDBJ whole genome shotgun (WGS) entry which is preliminary data.</text>
</comment>
<proteinExistence type="predicted"/>
<evidence type="ECO:0000313" key="1">
    <source>
        <dbReference type="EMBL" id="RKF66016.1"/>
    </source>
</evidence>
<protein>
    <submittedName>
        <fullName evidence="1">Uncharacterized protein</fullName>
    </submittedName>
</protein>
<gene>
    <name evidence="1" type="ORF">OnM2_000039</name>
</gene>